<dbReference type="AlphaFoldDB" id="A0A0N8KQ23"/>
<name>A0A0N8KQ23_9EURY</name>
<evidence type="ECO:0000313" key="1">
    <source>
        <dbReference type="EMBL" id="KPQ40938.1"/>
    </source>
</evidence>
<organism evidence="1 2">
    <name type="scientific">Candidatus Methanoperedens nitratireducens</name>
    <dbReference type="NCBI Taxonomy" id="1392998"/>
    <lineage>
        <taxon>Archaea</taxon>
        <taxon>Methanobacteriati</taxon>
        <taxon>Methanobacteriota</taxon>
        <taxon>Stenosarchaea group</taxon>
        <taxon>Methanomicrobia</taxon>
        <taxon>Methanosarcinales</taxon>
        <taxon>ANME-2 cluster</taxon>
        <taxon>Candidatus Methanoperedentaceae</taxon>
        <taxon>Candidatus Methanoperedens</taxon>
    </lineage>
</organism>
<proteinExistence type="predicted"/>
<protein>
    <submittedName>
        <fullName evidence="1">Uncharacterized protein</fullName>
    </submittedName>
</protein>
<gene>
    <name evidence="1" type="ORF">MPEBLZ_04513</name>
</gene>
<reference evidence="1 2" key="1">
    <citation type="submission" date="2015-09" db="EMBL/GenBank/DDBJ databases">
        <title>A metagenomics-based metabolic model of nitrate-dependent anaerobic oxidation of methane by Methanoperedens-like archaea.</title>
        <authorList>
            <person name="Arshad A."/>
            <person name="Speth D.R."/>
            <person name="De Graaf R.M."/>
            <person name="Op Den Camp H.J."/>
            <person name="Jetten M.S."/>
            <person name="Welte C.U."/>
        </authorList>
    </citation>
    <scope>NUCLEOTIDE SEQUENCE [LARGE SCALE GENOMIC DNA]</scope>
</reference>
<evidence type="ECO:0000313" key="2">
    <source>
        <dbReference type="Proteomes" id="UP000050360"/>
    </source>
</evidence>
<accession>A0A0N8KQ23</accession>
<dbReference type="Proteomes" id="UP000050360">
    <property type="component" value="Unassembled WGS sequence"/>
</dbReference>
<dbReference type="EMBL" id="LKCM01000487">
    <property type="protein sequence ID" value="KPQ40938.1"/>
    <property type="molecule type" value="Genomic_DNA"/>
</dbReference>
<sequence length="72" mass="8237">MEYQCEKDSCTVEDCFLHLDCAICKKPLNEHETVGYALIKMITWHCNPQQAQCIAIGGGCLNKMPDWFREAL</sequence>
<comment type="caution">
    <text evidence="1">The sequence shown here is derived from an EMBL/GenBank/DDBJ whole genome shotgun (WGS) entry which is preliminary data.</text>
</comment>